<keyword evidence="3" id="KW-1185">Reference proteome</keyword>
<proteinExistence type="predicted"/>
<gene>
    <name evidence="2" type="ORF">FKW44_011400</name>
</gene>
<name>A0A7T8HIK9_CALRO</name>
<feature type="non-terminal residue" evidence="2">
    <location>
        <position position="145"/>
    </location>
</feature>
<keyword evidence="1" id="KW-0812">Transmembrane</keyword>
<dbReference type="GO" id="GO:0016757">
    <property type="term" value="F:glycosyltransferase activity"/>
    <property type="evidence" value="ECO:0007669"/>
    <property type="project" value="UniProtKB-KW"/>
</dbReference>
<evidence type="ECO:0000313" key="2">
    <source>
        <dbReference type="EMBL" id="QQP50401.1"/>
    </source>
</evidence>
<evidence type="ECO:0000256" key="1">
    <source>
        <dbReference type="SAM" id="Phobius"/>
    </source>
</evidence>
<keyword evidence="1" id="KW-1133">Transmembrane helix</keyword>
<feature type="transmembrane region" description="Helical" evidence="1">
    <location>
        <begin position="122"/>
        <end position="142"/>
    </location>
</feature>
<protein>
    <submittedName>
        <fullName evidence="2">GPI mannosyltransferase 2</fullName>
    </submittedName>
</protein>
<dbReference type="EMBL" id="CP045896">
    <property type="protein sequence ID" value="QQP50401.1"/>
    <property type="molecule type" value="Genomic_DNA"/>
</dbReference>
<accession>A0A7T8HIK9</accession>
<reference evidence="3" key="1">
    <citation type="submission" date="2021-01" db="EMBL/GenBank/DDBJ databases">
        <title>Caligus Genome Assembly.</title>
        <authorList>
            <person name="Gallardo-Escarate C."/>
        </authorList>
    </citation>
    <scope>NUCLEOTIDE SEQUENCE [LARGE SCALE GENOMIC DNA]</scope>
</reference>
<sequence length="145" mass="16451">IYNFFLVNRRYALRLGLIDNALLGIPPLKVPPLIPTQSLPREVFIYLIHSPHTPPSGAYPSSGLREPSPLLDLRTGHDAEPASLVPLSTEDPATKVERRRNLRNQHATILLQEKECSDLGNWIKLFFLSYFLFGTVLFANNFPWT</sequence>
<dbReference type="AlphaFoldDB" id="A0A7T8HIK9"/>
<dbReference type="Proteomes" id="UP000595437">
    <property type="component" value="Chromosome 7"/>
</dbReference>
<keyword evidence="2" id="KW-0328">Glycosyltransferase</keyword>
<keyword evidence="1" id="KW-0472">Membrane</keyword>
<evidence type="ECO:0000313" key="3">
    <source>
        <dbReference type="Proteomes" id="UP000595437"/>
    </source>
</evidence>
<organism evidence="2 3">
    <name type="scientific">Caligus rogercresseyi</name>
    <name type="common">Sea louse</name>
    <dbReference type="NCBI Taxonomy" id="217165"/>
    <lineage>
        <taxon>Eukaryota</taxon>
        <taxon>Metazoa</taxon>
        <taxon>Ecdysozoa</taxon>
        <taxon>Arthropoda</taxon>
        <taxon>Crustacea</taxon>
        <taxon>Multicrustacea</taxon>
        <taxon>Hexanauplia</taxon>
        <taxon>Copepoda</taxon>
        <taxon>Siphonostomatoida</taxon>
        <taxon>Caligidae</taxon>
        <taxon>Caligus</taxon>
    </lineage>
</organism>
<keyword evidence="2" id="KW-0808">Transferase</keyword>
<dbReference type="OrthoDB" id="10252502at2759"/>